<dbReference type="PANTHER" id="PTHR11538">
    <property type="entry name" value="PHENYLALANYL-TRNA SYNTHETASE"/>
    <property type="match status" value="1"/>
</dbReference>
<dbReference type="CDD" id="cd00496">
    <property type="entry name" value="PheRS_alpha_core"/>
    <property type="match status" value="1"/>
</dbReference>
<keyword evidence="11 13" id="KW-0030">Aminoacyl-tRNA synthetase</keyword>
<dbReference type="AlphaFoldDB" id="A0A1U9K4G6"/>
<evidence type="ECO:0000256" key="10">
    <source>
        <dbReference type="ARBA" id="ARBA00022917"/>
    </source>
</evidence>
<evidence type="ECO:0000256" key="11">
    <source>
        <dbReference type="ARBA" id="ARBA00023146"/>
    </source>
</evidence>
<keyword evidence="10 13" id="KW-0648">Protein biosynthesis</keyword>
<dbReference type="PANTHER" id="PTHR11538:SF41">
    <property type="entry name" value="PHENYLALANINE--TRNA LIGASE, MITOCHONDRIAL"/>
    <property type="match status" value="1"/>
</dbReference>
<dbReference type="GO" id="GO:0006432">
    <property type="term" value="P:phenylalanyl-tRNA aminoacylation"/>
    <property type="evidence" value="ECO:0007669"/>
    <property type="project" value="UniProtKB-UniRule"/>
</dbReference>
<comment type="cofactor">
    <cofactor evidence="13">
        <name>Mg(2+)</name>
        <dbReference type="ChEBI" id="CHEBI:18420"/>
    </cofactor>
    <text evidence="13">Binds 2 magnesium ions per tetramer.</text>
</comment>
<evidence type="ECO:0000313" key="15">
    <source>
        <dbReference type="EMBL" id="AQS54910.1"/>
    </source>
</evidence>
<keyword evidence="4 13" id="KW-0963">Cytoplasm</keyword>
<dbReference type="NCBIfam" id="TIGR00468">
    <property type="entry name" value="pheS"/>
    <property type="match status" value="1"/>
</dbReference>
<organism evidence="15 16">
    <name type="scientific">Novibacillus thermophilus</name>
    <dbReference type="NCBI Taxonomy" id="1471761"/>
    <lineage>
        <taxon>Bacteria</taxon>
        <taxon>Bacillati</taxon>
        <taxon>Bacillota</taxon>
        <taxon>Bacilli</taxon>
        <taxon>Bacillales</taxon>
        <taxon>Thermoactinomycetaceae</taxon>
        <taxon>Novibacillus</taxon>
    </lineage>
</organism>
<dbReference type="SUPFAM" id="SSF46589">
    <property type="entry name" value="tRNA-binding arm"/>
    <property type="match status" value="1"/>
</dbReference>
<comment type="similarity">
    <text evidence="2 13">Belongs to the class-II aminoacyl-tRNA synthetase family. Phe-tRNA synthetase alpha subunit type 1 subfamily.</text>
</comment>
<dbReference type="GO" id="GO:0016740">
    <property type="term" value="F:transferase activity"/>
    <property type="evidence" value="ECO:0007669"/>
    <property type="project" value="UniProtKB-ARBA"/>
</dbReference>
<dbReference type="EMBL" id="CP019699">
    <property type="protein sequence ID" value="AQS54910.1"/>
    <property type="molecule type" value="Genomic_DNA"/>
</dbReference>
<dbReference type="InterPro" id="IPR045864">
    <property type="entry name" value="aa-tRNA-synth_II/BPL/LPL"/>
</dbReference>
<comment type="subcellular location">
    <subcellularLocation>
        <location evidence="1 13">Cytoplasm</location>
    </subcellularLocation>
</comment>
<keyword evidence="7 13" id="KW-0547">Nucleotide-binding</keyword>
<evidence type="ECO:0000256" key="7">
    <source>
        <dbReference type="ARBA" id="ARBA00022741"/>
    </source>
</evidence>
<dbReference type="Pfam" id="PF02912">
    <property type="entry name" value="Phe_tRNA-synt_N"/>
    <property type="match status" value="1"/>
</dbReference>
<comment type="catalytic activity">
    <reaction evidence="12 13">
        <text>tRNA(Phe) + L-phenylalanine + ATP = L-phenylalanyl-tRNA(Phe) + AMP + diphosphate + H(+)</text>
        <dbReference type="Rhea" id="RHEA:19413"/>
        <dbReference type="Rhea" id="RHEA-COMP:9668"/>
        <dbReference type="Rhea" id="RHEA-COMP:9699"/>
        <dbReference type="ChEBI" id="CHEBI:15378"/>
        <dbReference type="ChEBI" id="CHEBI:30616"/>
        <dbReference type="ChEBI" id="CHEBI:33019"/>
        <dbReference type="ChEBI" id="CHEBI:58095"/>
        <dbReference type="ChEBI" id="CHEBI:78442"/>
        <dbReference type="ChEBI" id="CHEBI:78531"/>
        <dbReference type="ChEBI" id="CHEBI:456215"/>
        <dbReference type="EC" id="6.1.1.20"/>
    </reaction>
</comment>
<dbReference type="InterPro" id="IPR010978">
    <property type="entry name" value="tRNA-bd_arm"/>
</dbReference>
<dbReference type="SUPFAM" id="SSF55681">
    <property type="entry name" value="Class II aaRS and biotin synthetases"/>
    <property type="match status" value="1"/>
</dbReference>
<dbReference type="RefSeq" id="WP_077718726.1">
    <property type="nucleotide sequence ID" value="NZ_CP019699.1"/>
</dbReference>
<gene>
    <name evidence="13" type="primary">pheS</name>
    <name evidence="15" type="ORF">B0W44_03115</name>
</gene>
<dbReference type="Proteomes" id="UP000188603">
    <property type="component" value="Chromosome"/>
</dbReference>
<evidence type="ECO:0000256" key="2">
    <source>
        <dbReference type="ARBA" id="ARBA00010207"/>
    </source>
</evidence>
<dbReference type="GO" id="GO:0000049">
    <property type="term" value="F:tRNA binding"/>
    <property type="evidence" value="ECO:0007669"/>
    <property type="project" value="InterPro"/>
</dbReference>
<keyword evidence="9 13" id="KW-0460">Magnesium</keyword>
<evidence type="ECO:0000256" key="8">
    <source>
        <dbReference type="ARBA" id="ARBA00022840"/>
    </source>
</evidence>
<keyword evidence="16" id="KW-1185">Reference proteome</keyword>
<keyword evidence="6 13" id="KW-0479">Metal-binding</keyword>
<dbReference type="STRING" id="1471761.B0W44_03115"/>
<evidence type="ECO:0000256" key="12">
    <source>
        <dbReference type="ARBA" id="ARBA00049255"/>
    </source>
</evidence>
<evidence type="ECO:0000256" key="6">
    <source>
        <dbReference type="ARBA" id="ARBA00022723"/>
    </source>
</evidence>
<dbReference type="PROSITE" id="PS50862">
    <property type="entry name" value="AA_TRNA_LIGASE_II"/>
    <property type="match status" value="1"/>
</dbReference>
<evidence type="ECO:0000256" key="9">
    <source>
        <dbReference type="ARBA" id="ARBA00022842"/>
    </source>
</evidence>
<dbReference type="FunFam" id="3.30.930.10:FF:000003">
    <property type="entry name" value="Phenylalanine--tRNA ligase alpha subunit"/>
    <property type="match status" value="1"/>
</dbReference>
<reference evidence="15 16" key="1">
    <citation type="journal article" date="2015" name="Int. J. Syst. Evol. Microbiol.">
        <title>Novibacillus thermophilus gen. nov., sp. nov., a Gram-staining-negative and moderately thermophilic member of the family Thermoactinomycetaceae.</title>
        <authorList>
            <person name="Yang G."/>
            <person name="Chen J."/>
            <person name="Zhou S."/>
        </authorList>
    </citation>
    <scope>NUCLEOTIDE SEQUENCE [LARGE SCALE GENOMIC DNA]</scope>
    <source>
        <strain evidence="15 16">SG-1</strain>
    </source>
</reference>
<dbReference type="GO" id="GO:0004826">
    <property type="term" value="F:phenylalanine-tRNA ligase activity"/>
    <property type="evidence" value="ECO:0007669"/>
    <property type="project" value="UniProtKB-UniRule"/>
</dbReference>
<evidence type="ECO:0000259" key="14">
    <source>
        <dbReference type="PROSITE" id="PS50862"/>
    </source>
</evidence>
<dbReference type="InterPro" id="IPR002319">
    <property type="entry name" value="Phenylalanyl-tRNA_Synthase"/>
</dbReference>
<evidence type="ECO:0000256" key="5">
    <source>
        <dbReference type="ARBA" id="ARBA00022598"/>
    </source>
</evidence>
<evidence type="ECO:0000256" key="3">
    <source>
        <dbReference type="ARBA" id="ARBA00011209"/>
    </source>
</evidence>
<accession>A0A1U9K4G6</accession>
<comment type="subunit">
    <text evidence="3 13">Tetramer of two alpha and two beta subunits.</text>
</comment>
<dbReference type="GO" id="GO:0140096">
    <property type="term" value="F:catalytic activity, acting on a protein"/>
    <property type="evidence" value="ECO:0007669"/>
    <property type="project" value="UniProtKB-ARBA"/>
</dbReference>
<dbReference type="GO" id="GO:0005524">
    <property type="term" value="F:ATP binding"/>
    <property type="evidence" value="ECO:0007669"/>
    <property type="project" value="UniProtKB-UniRule"/>
</dbReference>
<dbReference type="InterPro" id="IPR004188">
    <property type="entry name" value="Phe-tRNA_ligase_II_N"/>
</dbReference>
<evidence type="ECO:0000256" key="4">
    <source>
        <dbReference type="ARBA" id="ARBA00022490"/>
    </source>
</evidence>
<dbReference type="OrthoDB" id="9800719at2"/>
<evidence type="ECO:0000256" key="13">
    <source>
        <dbReference type="HAMAP-Rule" id="MF_00281"/>
    </source>
</evidence>
<dbReference type="InterPro" id="IPR022911">
    <property type="entry name" value="Phe_tRNA_ligase_alpha1_bac"/>
</dbReference>
<proteinExistence type="inferred from homology"/>
<dbReference type="HAMAP" id="MF_00281">
    <property type="entry name" value="Phe_tRNA_synth_alpha1"/>
    <property type="match status" value="1"/>
</dbReference>
<dbReference type="KEGG" id="ntr:B0W44_03115"/>
<name>A0A1U9K4G6_9BACL</name>
<dbReference type="GO" id="GO:0000287">
    <property type="term" value="F:magnesium ion binding"/>
    <property type="evidence" value="ECO:0007669"/>
    <property type="project" value="UniProtKB-UniRule"/>
</dbReference>
<evidence type="ECO:0000256" key="1">
    <source>
        <dbReference type="ARBA" id="ARBA00004496"/>
    </source>
</evidence>
<dbReference type="Gene3D" id="3.30.930.10">
    <property type="entry name" value="Bira Bifunctional Protein, Domain 2"/>
    <property type="match status" value="1"/>
</dbReference>
<dbReference type="GO" id="GO:0005737">
    <property type="term" value="C:cytoplasm"/>
    <property type="evidence" value="ECO:0007669"/>
    <property type="project" value="UniProtKB-SubCell"/>
</dbReference>
<feature type="domain" description="Aminoacyl-transfer RNA synthetases class-II family profile" evidence="14">
    <location>
        <begin position="111"/>
        <end position="339"/>
    </location>
</feature>
<sequence>MKEQLTALRARAMEAVRQAETEQELSETRVAYLGKKGELTQFLRQMGQLAPKERPAVGKLVNSIRRELEEAVSRKEKELKEQALAEQLARESVDVTLPGRTFDQGSIHPLSSIVEQIEDIFIGMGFQVADGPLVEWDYYNFEAMNMPKNHPARDMQDTFYITEDILMRTHTSPVQARTMESRKGKPVKVICPGFAFRRDDDDATHSHQFSQTEGLVIDKNIAMSDLKGTLTEFAHRMYGEDRRVRFRASYFPFVEPGAEMDVSCANCGGDGCHVCKKTGWIEILGAGMVHPRVLEMSGYDPEKYTGFAFGMGIERVAMLKYGVDDIRYYFNNDLRFLRQFVSL</sequence>
<dbReference type="Pfam" id="PF01409">
    <property type="entry name" value="tRNA-synt_2d"/>
    <property type="match status" value="1"/>
</dbReference>
<dbReference type="InterPro" id="IPR006195">
    <property type="entry name" value="aa-tRNA-synth_II"/>
</dbReference>
<keyword evidence="8 13" id="KW-0067">ATP-binding</keyword>
<dbReference type="EC" id="6.1.1.20" evidence="13"/>
<protein>
    <recommendedName>
        <fullName evidence="13">Phenylalanine--tRNA ligase alpha subunit</fullName>
        <ecNumber evidence="13">6.1.1.20</ecNumber>
    </recommendedName>
    <alternativeName>
        <fullName evidence="13">Phenylalanyl-tRNA synthetase alpha subunit</fullName>
        <shortName evidence="13">PheRS</shortName>
    </alternativeName>
</protein>
<keyword evidence="5 13" id="KW-0436">Ligase</keyword>
<dbReference type="InterPro" id="IPR004529">
    <property type="entry name" value="Phe-tRNA-synth_IIc_asu"/>
</dbReference>
<feature type="binding site" evidence="13">
    <location>
        <position position="255"/>
    </location>
    <ligand>
        <name>Mg(2+)</name>
        <dbReference type="ChEBI" id="CHEBI:18420"/>
        <note>shared with beta subunit</note>
    </ligand>
</feature>
<evidence type="ECO:0000313" key="16">
    <source>
        <dbReference type="Proteomes" id="UP000188603"/>
    </source>
</evidence>